<reference evidence="4 5" key="1">
    <citation type="submission" date="2020-08" db="EMBL/GenBank/DDBJ databases">
        <title>Genomic Encyclopedia of Type Strains, Phase IV (KMG-IV): sequencing the most valuable type-strain genomes for metagenomic binning, comparative biology and taxonomic classification.</title>
        <authorList>
            <person name="Goeker M."/>
        </authorList>
    </citation>
    <scope>NUCLEOTIDE SEQUENCE [LARGE SCALE GENOMIC DNA]</scope>
    <source>
        <strain evidence="4 5">DSM 25895</strain>
    </source>
</reference>
<comment type="similarity">
    <text evidence="1 2">Belongs to the Dps family.</text>
</comment>
<dbReference type="PANTHER" id="PTHR42932">
    <property type="entry name" value="GENERAL STRESS PROTEIN 20U"/>
    <property type="match status" value="1"/>
</dbReference>
<protein>
    <submittedName>
        <fullName evidence="4">Starvation-inducible DNA-binding protein</fullName>
    </submittedName>
</protein>
<feature type="domain" description="Ferritin/DPS" evidence="3">
    <location>
        <begin position="28"/>
        <end position="163"/>
    </location>
</feature>
<evidence type="ECO:0000256" key="1">
    <source>
        <dbReference type="ARBA" id="ARBA00009497"/>
    </source>
</evidence>
<gene>
    <name evidence="4" type="ORF">FHS88_000782</name>
</gene>
<dbReference type="InterPro" id="IPR009078">
    <property type="entry name" value="Ferritin-like_SF"/>
</dbReference>
<evidence type="ECO:0000313" key="5">
    <source>
        <dbReference type="Proteomes" id="UP000562254"/>
    </source>
</evidence>
<dbReference type="GO" id="GO:0008199">
    <property type="term" value="F:ferric iron binding"/>
    <property type="evidence" value="ECO:0007669"/>
    <property type="project" value="InterPro"/>
</dbReference>
<dbReference type="InterPro" id="IPR002177">
    <property type="entry name" value="DPS_DNA-bd"/>
</dbReference>
<dbReference type="EMBL" id="JACIJE010000002">
    <property type="protein sequence ID" value="MBB5688666.1"/>
    <property type="molecule type" value="Genomic_DNA"/>
</dbReference>
<sequence>MPKNRNAGLHATMNDLGENAREVSVGVLNATLADAMDLTNGVRMAHWTVRGPQFAALHALFETFYDQLGEATDEIAERVVQLGGTPDGTTQIIGEKSRLDPYPAGLRDGMDHVKALAARYAALAKTVREGIGATDEAGDADTADLLTGFSRTLDKALWMLEAHRG</sequence>
<dbReference type="GO" id="GO:0016722">
    <property type="term" value="F:oxidoreductase activity, acting on metal ions"/>
    <property type="evidence" value="ECO:0007669"/>
    <property type="project" value="InterPro"/>
</dbReference>
<comment type="caution">
    <text evidence="4">The sequence shown here is derived from an EMBL/GenBank/DDBJ whole genome shotgun (WGS) entry which is preliminary data.</text>
</comment>
<keyword evidence="5" id="KW-1185">Reference proteome</keyword>
<organism evidence="4 5">
    <name type="scientific">Neoroseomonas alkaliterrae</name>
    <dbReference type="NCBI Taxonomy" id="1452450"/>
    <lineage>
        <taxon>Bacteria</taxon>
        <taxon>Pseudomonadati</taxon>
        <taxon>Pseudomonadota</taxon>
        <taxon>Alphaproteobacteria</taxon>
        <taxon>Acetobacterales</taxon>
        <taxon>Acetobacteraceae</taxon>
        <taxon>Neoroseomonas</taxon>
    </lineage>
</organism>
<accession>A0A840XL73</accession>
<proteinExistence type="inferred from homology"/>
<dbReference type="PANTHER" id="PTHR42932:SF3">
    <property type="entry name" value="DNA PROTECTION DURING STARVATION PROTEIN"/>
    <property type="match status" value="1"/>
</dbReference>
<dbReference type="InterPro" id="IPR012347">
    <property type="entry name" value="Ferritin-like"/>
</dbReference>
<name>A0A840XL73_9PROT</name>
<dbReference type="NCBIfam" id="NF006975">
    <property type="entry name" value="PRK09448.1"/>
    <property type="match status" value="1"/>
</dbReference>
<dbReference type="Proteomes" id="UP000562254">
    <property type="component" value="Unassembled WGS sequence"/>
</dbReference>
<dbReference type="PRINTS" id="PR01346">
    <property type="entry name" value="HELNAPAPROT"/>
</dbReference>
<dbReference type="SUPFAM" id="SSF47240">
    <property type="entry name" value="Ferritin-like"/>
    <property type="match status" value="1"/>
</dbReference>
<evidence type="ECO:0000259" key="3">
    <source>
        <dbReference type="Pfam" id="PF00210"/>
    </source>
</evidence>
<dbReference type="GO" id="GO:0003677">
    <property type="term" value="F:DNA binding"/>
    <property type="evidence" value="ECO:0007669"/>
    <property type="project" value="UniProtKB-KW"/>
</dbReference>
<dbReference type="AlphaFoldDB" id="A0A840XL73"/>
<dbReference type="Pfam" id="PF00210">
    <property type="entry name" value="Ferritin"/>
    <property type="match status" value="1"/>
</dbReference>
<dbReference type="PIRSF" id="PIRSF005900">
    <property type="entry name" value="Dps"/>
    <property type="match status" value="1"/>
</dbReference>
<dbReference type="PROSITE" id="PS00818">
    <property type="entry name" value="DPS_1"/>
    <property type="match status" value="1"/>
</dbReference>
<dbReference type="CDD" id="cd01043">
    <property type="entry name" value="DPS"/>
    <property type="match status" value="1"/>
</dbReference>
<dbReference type="InterPro" id="IPR008331">
    <property type="entry name" value="Ferritin_DPS_dom"/>
</dbReference>
<evidence type="ECO:0000313" key="4">
    <source>
        <dbReference type="EMBL" id="MBB5688666.1"/>
    </source>
</evidence>
<dbReference type="RefSeq" id="WP_184481520.1">
    <property type="nucleotide sequence ID" value="NZ_JAAEDJ010000233.1"/>
</dbReference>
<dbReference type="Gene3D" id="1.20.1260.10">
    <property type="match status" value="1"/>
</dbReference>
<dbReference type="InterPro" id="IPR023188">
    <property type="entry name" value="DPS_DNA-bd_CS"/>
</dbReference>
<keyword evidence="4" id="KW-0238">DNA-binding</keyword>
<evidence type="ECO:0000256" key="2">
    <source>
        <dbReference type="RuleBase" id="RU003875"/>
    </source>
</evidence>